<organism evidence="1 2">
    <name type="scientific">Bdellovibrio bacteriovorus</name>
    <dbReference type="NCBI Taxonomy" id="959"/>
    <lineage>
        <taxon>Bacteria</taxon>
        <taxon>Pseudomonadati</taxon>
        <taxon>Bdellovibrionota</taxon>
        <taxon>Bdellovibrionia</taxon>
        <taxon>Bdellovibrionales</taxon>
        <taxon>Pseudobdellovibrionaceae</taxon>
        <taxon>Bdellovibrio</taxon>
    </lineage>
</organism>
<dbReference type="RefSeq" id="WP_088564386.1">
    <property type="nucleotide sequence ID" value="NZ_CP020946.1"/>
</dbReference>
<dbReference type="InterPro" id="IPR009078">
    <property type="entry name" value="Ferritin-like_SF"/>
</dbReference>
<dbReference type="Proteomes" id="UP000197003">
    <property type="component" value="Chromosome"/>
</dbReference>
<evidence type="ECO:0000313" key="1">
    <source>
        <dbReference type="EMBL" id="ASD62765.1"/>
    </source>
</evidence>
<name>A0A1Z3N5L7_BDEBC</name>
<reference evidence="1 2" key="1">
    <citation type="submission" date="2017-04" db="EMBL/GenBank/DDBJ databases">
        <title>Whole genome sequence of Bdellovibrio bacteriovorus strain SSB218315.</title>
        <authorList>
            <person name="Oyedara O."/>
            <person name="Rodriguez-Perez M.A."/>
        </authorList>
    </citation>
    <scope>NUCLEOTIDE SEQUENCE [LARGE SCALE GENOMIC DNA]</scope>
    <source>
        <strain evidence="1 2">SSB218315</strain>
    </source>
</reference>
<dbReference type="CDD" id="cd00657">
    <property type="entry name" value="Ferritin_like"/>
    <property type="match status" value="1"/>
</dbReference>
<accession>A0A1Z3N5L7</accession>
<dbReference type="OrthoDB" id="5288211at2"/>
<evidence type="ECO:0008006" key="3">
    <source>
        <dbReference type="Google" id="ProtNLM"/>
    </source>
</evidence>
<sequence length="443" mass="51633">MKNFTESIQYLISLVTEDPHLESAWLSTLAHMEHLASQQVLGNVSASTPLHFVNEIQEHAADEARHRDIILSLRPYPLAKDGRYEDLRHRLRAVAESFVLGFFANPVLLQAQSRFAAYVHGAITIEQFPFQIYSAYIDGTGSPRIREGMQEVLADEVGHIQLGKKFLATLPEAERLSLQELQIIEKEMCLLMVQRMTVLVQEFQNHEMPTEPAVRASQKLVRVLADRPYAQVAWVHALGHSELMASLHMQKIFISRNLPMPDLMPEHVSDELRHARLLQRSVVMERRKWLSVPGYRQLERRLCHELERYLNRYFSLMMREIPEPEQLYLYGAWGLEMRVFRHYTDIMRGTDHVGVAQTISVILQDEAEHTRMVHEEIGDRDFMNVQLLKWVRQTEDVVFEHTASRVLSLIEVQDQMSEFAPLYQRAFPVRNLVRHPETEMELR</sequence>
<dbReference type="SUPFAM" id="SSF47240">
    <property type="entry name" value="Ferritin-like"/>
    <property type="match status" value="1"/>
</dbReference>
<protein>
    <recommendedName>
        <fullName evidence="3">Ferritin-like domain-containing protein</fullName>
    </recommendedName>
</protein>
<proteinExistence type="predicted"/>
<dbReference type="EMBL" id="CP020946">
    <property type="protein sequence ID" value="ASD62765.1"/>
    <property type="molecule type" value="Genomic_DNA"/>
</dbReference>
<dbReference type="AlphaFoldDB" id="A0A1Z3N5L7"/>
<gene>
    <name evidence="1" type="ORF">B9G79_03880</name>
</gene>
<evidence type="ECO:0000313" key="2">
    <source>
        <dbReference type="Proteomes" id="UP000197003"/>
    </source>
</evidence>